<keyword evidence="2" id="KW-1133">Transmembrane helix</keyword>
<dbReference type="Proteomes" id="UP001499967">
    <property type="component" value="Unassembled WGS sequence"/>
</dbReference>
<evidence type="ECO:0000256" key="2">
    <source>
        <dbReference type="SAM" id="Phobius"/>
    </source>
</evidence>
<name>A0ABN1QBB1_9PSEU</name>
<organism evidence="3 4">
    <name type="scientific">Pseudonocardia zijingensis</name>
    <dbReference type="NCBI Taxonomy" id="153376"/>
    <lineage>
        <taxon>Bacteria</taxon>
        <taxon>Bacillati</taxon>
        <taxon>Actinomycetota</taxon>
        <taxon>Actinomycetes</taxon>
        <taxon>Pseudonocardiales</taxon>
        <taxon>Pseudonocardiaceae</taxon>
        <taxon>Pseudonocardia</taxon>
    </lineage>
</organism>
<evidence type="ECO:0000256" key="1">
    <source>
        <dbReference type="SAM" id="MobiDB-lite"/>
    </source>
</evidence>
<feature type="region of interest" description="Disordered" evidence="1">
    <location>
        <begin position="1"/>
        <end position="38"/>
    </location>
</feature>
<protein>
    <submittedName>
        <fullName evidence="3">Uncharacterized protein</fullName>
    </submittedName>
</protein>
<reference evidence="3 4" key="1">
    <citation type="journal article" date="2019" name="Int. J. Syst. Evol. Microbiol.">
        <title>The Global Catalogue of Microorganisms (GCM) 10K type strain sequencing project: providing services to taxonomists for standard genome sequencing and annotation.</title>
        <authorList>
            <consortium name="The Broad Institute Genomics Platform"/>
            <consortium name="The Broad Institute Genome Sequencing Center for Infectious Disease"/>
            <person name="Wu L."/>
            <person name="Ma J."/>
        </authorList>
    </citation>
    <scope>NUCLEOTIDE SEQUENCE [LARGE SCALE GENOMIC DNA]</scope>
    <source>
        <strain evidence="3 4">JCM 11117</strain>
    </source>
</reference>
<comment type="caution">
    <text evidence="3">The sequence shown here is derived from an EMBL/GenBank/DDBJ whole genome shotgun (WGS) entry which is preliminary data.</text>
</comment>
<accession>A0ABN1QBB1</accession>
<keyword evidence="2" id="KW-0812">Transmembrane</keyword>
<sequence>MQPGEQFGGVEAGNGGSRGGGIGHNRSPYPRAVDAEPASIDRSRPVIAFYSRRLGCLGSVLLSVLLTACLILLFVLL</sequence>
<feature type="transmembrane region" description="Helical" evidence="2">
    <location>
        <begin position="54"/>
        <end position="76"/>
    </location>
</feature>
<keyword evidence="2" id="KW-0472">Membrane</keyword>
<feature type="compositionally biased region" description="Gly residues" evidence="1">
    <location>
        <begin position="1"/>
        <end position="23"/>
    </location>
</feature>
<gene>
    <name evidence="3" type="ORF">GCM10009559_35090</name>
</gene>
<keyword evidence="4" id="KW-1185">Reference proteome</keyword>
<dbReference type="EMBL" id="BAAAHP010000099">
    <property type="protein sequence ID" value="GAA0940264.1"/>
    <property type="molecule type" value="Genomic_DNA"/>
</dbReference>
<proteinExistence type="predicted"/>
<evidence type="ECO:0000313" key="4">
    <source>
        <dbReference type="Proteomes" id="UP001499967"/>
    </source>
</evidence>
<evidence type="ECO:0000313" key="3">
    <source>
        <dbReference type="EMBL" id="GAA0940264.1"/>
    </source>
</evidence>